<evidence type="ECO:0000256" key="1">
    <source>
        <dbReference type="ARBA" id="ARBA00004141"/>
    </source>
</evidence>
<organism evidence="6 7">
    <name type="scientific">Peptostreptococcus russellii</name>
    <dbReference type="NCBI Taxonomy" id="215200"/>
    <lineage>
        <taxon>Bacteria</taxon>
        <taxon>Bacillati</taxon>
        <taxon>Bacillota</taxon>
        <taxon>Clostridia</taxon>
        <taxon>Peptostreptococcales</taxon>
        <taxon>Peptostreptococcaceae</taxon>
        <taxon>Peptostreptococcus</taxon>
    </lineage>
</organism>
<dbReference type="InterPro" id="IPR050598">
    <property type="entry name" value="AminoAcid_Transporter"/>
</dbReference>
<reference evidence="6 7" key="1">
    <citation type="submission" date="2016-10" db="EMBL/GenBank/DDBJ databases">
        <authorList>
            <person name="de Groot N.N."/>
        </authorList>
    </citation>
    <scope>NUCLEOTIDE SEQUENCE [LARGE SCALE GENOMIC DNA]</scope>
    <source>
        <strain evidence="6 7">Calf135</strain>
    </source>
</reference>
<evidence type="ECO:0000256" key="5">
    <source>
        <dbReference type="SAM" id="Phobius"/>
    </source>
</evidence>
<protein>
    <submittedName>
        <fullName evidence="6">Serine/threonine exchange transporter, LAT family</fullName>
    </submittedName>
</protein>
<dbReference type="AlphaFoldDB" id="A0A1H8JUW5"/>
<dbReference type="STRING" id="215200.SAMN05216454_11715"/>
<feature type="transmembrane region" description="Helical" evidence="5">
    <location>
        <begin position="236"/>
        <end position="256"/>
    </location>
</feature>
<sequence length="453" mass="47888">MEDTKLQSDGGMEKSIGVSSAIFVVVGGIIGSGVFFKPQAIYTATGGAPGLGIISWVIAGLITLCGALTVSELAVCIPKTGGMIVYIREVYGEKMGFLAGWVQVLLYFPGMIAALAVIFSDQFAVLSGVEWIKLPLTLIVILIFTVVNLMGSKQSAFIGNLATVFKILALAIIIVAGLFLGRNHSSMIHPFVGKGVNAVTAGGKILLAIFFAFDGWINVCALAGEMKDPAKDISKAMVGGLSIVLAIYLLINVAFLKVLPASALGNSASPGLSVAVSLFGPLGGKIIGIGIMISAFGCGNSYAFTGSRVLYALAQDRVLPKSESLLKFNRNNVPQNSIIFVCLLGAIYALSGQFNLLTDFAIFSIWIFIVLTFIATFKNRKKVDVASLQFKTPLYPVVPIIAIMGGLFVLAVQLITSPLMSIGSIIILLLGIPVYNMGVKKAMNLKLNKAEEF</sequence>
<feature type="transmembrane region" description="Helical" evidence="5">
    <location>
        <begin position="98"/>
        <end position="119"/>
    </location>
</feature>
<keyword evidence="7" id="KW-1185">Reference proteome</keyword>
<evidence type="ECO:0000313" key="6">
    <source>
        <dbReference type="EMBL" id="SEN84076.1"/>
    </source>
</evidence>
<dbReference type="RefSeq" id="WP_317315887.1">
    <property type="nucleotide sequence ID" value="NZ_CAUWDX010000004.1"/>
</dbReference>
<feature type="transmembrane region" description="Helical" evidence="5">
    <location>
        <begin position="276"/>
        <end position="298"/>
    </location>
</feature>
<feature type="transmembrane region" description="Helical" evidence="5">
    <location>
        <begin position="337"/>
        <end position="354"/>
    </location>
</feature>
<feature type="transmembrane region" description="Helical" evidence="5">
    <location>
        <begin position="360"/>
        <end position="377"/>
    </location>
</feature>
<gene>
    <name evidence="6" type="ORF">SAMN05216454_11715</name>
</gene>
<feature type="transmembrane region" description="Helical" evidence="5">
    <location>
        <begin position="201"/>
        <end position="224"/>
    </location>
</feature>
<dbReference type="PANTHER" id="PTHR11785:SF512">
    <property type="entry name" value="SOBREMESA, ISOFORM B"/>
    <property type="match status" value="1"/>
</dbReference>
<evidence type="ECO:0000256" key="2">
    <source>
        <dbReference type="ARBA" id="ARBA00022692"/>
    </source>
</evidence>
<feature type="transmembrane region" description="Helical" evidence="5">
    <location>
        <begin position="21"/>
        <end position="41"/>
    </location>
</feature>
<feature type="transmembrane region" description="Helical" evidence="5">
    <location>
        <begin position="53"/>
        <end position="77"/>
    </location>
</feature>
<keyword evidence="3 5" id="KW-1133">Transmembrane helix</keyword>
<dbReference type="GO" id="GO:0016020">
    <property type="term" value="C:membrane"/>
    <property type="evidence" value="ECO:0007669"/>
    <property type="project" value="UniProtKB-SubCell"/>
</dbReference>
<dbReference type="InterPro" id="IPR002293">
    <property type="entry name" value="AA/rel_permease1"/>
</dbReference>
<feature type="transmembrane region" description="Helical" evidence="5">
    <location>
        <begin position="421"/>
        <end position="439"/>
    </location>
</feature>
<feature type="transmembrane region" description="Helical" evidence="5">
    <location>
        <begin position="397"/>
        <end position="415"/>
    </location>
</feature>
<name>A0A1H8JUW5_9FIRM</name>
<comment type="subcellular location">
    <subcellularLocation>
        <location evidence="1">Membrane</location>
        <topology evidence="1">Multi-pass membrane protein</topology>
    </subcellularLocation>
</comment>
<dbReference type="EMBL" id="FODF01000017">
    <property type="protein sequence ID" value="SEN84076.1"/>
    <property type="molecule type" value="Genomic_DNA"/>
</dbReference>
<dbReference type="Pfam" id="PF13520">
    <property type="entry name" value="AA_permease_2"/>
    <property type="match status" value="1"/>
</dbReference>
<dbReference type="Proteomes" id="UP000199512">
    <property type="component" value="Unassembled WGS sequence"/>
</dbReference>
<dbReference type="Gene3D" id="1.20.1740.10">
    <property type="entry name" value="Amino acid/polyamine transporter I"/>
    <property type="match status" value="1"/>
</dbReference>
<proteinExistence type="predicted"/>
<feature type="transmembrane region" description="Helical" evidence="5">
    <location>
        <begin position="157"/>
        <end position="181"/>
    </location>
</feature>
<keyword evidence="2 5" id="KW-0812">Transmembrane</keyword>
<dbReference type="PANTHER" id="PTHR11785">
    <property type="entry name" value="AMINO ACID TRANSPORTER"/>
    <property type="match status" value="1"/>
</dbReference>
<dbReference type="GO" id="GO:0015179">
    <property type="term" value="F:L-amino acid transmembrane transporter activity"/>
    <property type="evidence" value="ECO:0007669"/>
    <property type="project" value="TreeGrafter"/>
</dbReference>
<keyword evidence="4 5" id="KW-0472">Membrane</keyword>
<evidence type="ECO:0000256" key="3">
    <source>
        <dbReference type="ARBA" id="ARBA00022989"/>
    </source>
</evidence>
<dbReference type="PIRSF" id="PIRSF006060">
    <property type="entry name" value="AA_transporter"/>
    <property type="match status" value="1"/>
</dbReference>
<evidence type="ECO:0000313" key="7">
    <source>
        <dbReference type="Proteomes" id="UP000199512"/>
    </source>
</evidence>
<feature type="transmembrane region" description="Helical" evidence="5">
    <location>
        <begin position="131"/>
        <end position="150"/>
    </location>
</feature>
<evidence type="ECO:0000256" key="4">
    <source>
        <dbReference type="ARBA" id="ARBA00023136"/>
    </source>
</evidence>
<accession>A0A1H8JUW5</accession>